<reference evidence="4 5" key="1">
    <citation type="journal article" date="2013" name="Front. Microbiol.">
        <title>The genome of Nitrospina gracilis illuminates the metabolism and evolution of the major marine nitrite oxidizer.</title>
        <authorList>
            <person name="Luecker S."/>
            <person name="Nowka B."/>
            <person name="Rattei T."/>
            <person name="Spieck E."/>
            <person name="and Daims H."/>
        </authorList>
    </citation>
    <scope>NUCLEOTIDE SEQUENCE [LARGE SCALE GENOMIC DNA]</scope>
    <source>
        <strain evidence="4 5">3/211</strain>
    </source>
</reference>
<organism evidence="4 5">
    <name type="scientific">Nitrospina gracilis (strain 3/211)</name>
    <dbReference type="NCBI Taxonomy" id="1266370"/>
    <lineage>
        <taxon>Bacteria</taxon>
        <taxon>Pseudomonadati</taxon>
        <taxon>Nitrospinota/Tectimicrobiota group</taxon>
        <taxon>Nitrospinota</taxon>
        <taxon>Nitrospinia</taxon>
        <taxon>Nitrospinales</taxon>
        <taxon>Nitrospinaceae</taxon>
        <taxon>Nitrospina</taxon>
    </lineage>
</organism>
<dbReference type="InterPro" id="IPR005532">
    <property type="entry name" value="SUMF_dom"/>
</dbReference>
<feature type="region of interest" description="Disordered" evidence="1">
    <location>
        <begin position="261"/>
        <end position="285"/>
    </location>
</feature>
<dbReference type="InterPro" id="IPR016187">
    <property type="entry name" value="CTDL_fold"/>
</dbReference>
<dbReference type="InParanoid" id="M1Z9W1"/>
<evidence type="ECO:0000256" key="1">
    <source>
        <dbReference type="SAM" id="MobiDB-lite"/>
    </source>
</evidence>
<dbReference type="SUPFAM" id="SSF56436">
    <property type="entry name" value="C-type lectin-like"/>
    <property type="match status" value="1"/>
</dbReference>
<proteinExistence type="predicted"/>
<feature type="compositionally biased region" description="Pro residues" evidence="1">
    <location>
        <begin position="47"/>
        <end position="63"/>
    </location>
</feature>
<feature type="domain" description="Sulfatase-modifying factor enzyme-like" evidence="3">
    <location>
        <begin position="98"/>
        <end position="324"/>
    </location>
</feature>
<dbReference type="PANTHER" id="PTHR23150:SF19">
    <property type="entry name" value="FORMYLGLYCINE-GENERATING ENZYME"/>
    <property type="match status" value="1"/>
</dbReference>
<gene>
    <name evidence="4" type="ORF">NITGR_20017</name>
</gene>
<dbReference type="InterPro" id="IPR051043">
    <property type="entry name" value="Sulfatase_Mod_Factor_Kinase"/>
</dbReference>
<dbReference type="EMBL" id="CAQJ01000022">
    <property type="protein sequence ID" value="CCQ89982.1"/>
    <property type="molecule type" value="Genomic_DNA"/>
</dbReference>
<sequence length="327" mass="35134">MNSLLSRVLIVFLMGGCASADLQPAHNPHVKKKNNTPVLPANGNSQPVPPTPTNPNTHPPKPQSEPIKKSVKQLKPAPVLETKLFPPTRINRKDGSIMVHVPAGEYLVPLDPPGQHRLTDNSRGLAKKLLPGFYMDLTEVKVKQFKLFKPQYDETVHTGGDDCPECPAMGIDWTSARNYCMWAGKRLPTEEEWEAAARGQTQRLVPWEGKSGSKRANLLGEEDGFLGVAPAGSFPLGASPTGALDMAGNVWEWVATPVPNPTGLPQTVSRPGGADPTQASSAPSQSYLLKGGSWRSQPLLGAISIRNPVNGSTINSTFGFRCAKSAN</sequence>
<feature type="chain" id="PRO_5004019623" description="Sulfatase-modifying factor enzyme-like domain-containing protein" evidence="2">
    <location>
        <begin position="21"/>
        <end position="327"/>
    </location>
</feature>
<keyword evidence="2" id="KW-0732">Signal</keyword>
<evidence type="ECO:0000256" key="2">
    <source>
        <dbReference type="SAM" id="SignalP"/>
    </source>
</evidence>
<dbReference type="InterPro" id="IPR042095">
    <property type="entry name" value="SUMF_sf"/>
</dbReference>
<accession>M1Z9W1</accession>
<dbReference type="PANTHER" id="PTHR23150">
    <property type="entry name" value="SULFATASE MODIFYING FACTOR 1, 2"/>
    <property type="match status" value="1"/>
</dbReference>
<comment type="caution">
    <text evidence="4">The sequence shown here is derived from an EMBL/GenBank/DDBJ whole genome shotgun (WGS) entry which is preliminary data.</text>
</comment>
<keyword evidence="5" id="KW-1185">Reference proteome</keyword>
<protein>
    <recommendedName>
        <fullName evidence="3">Sulfatase-modifying factor enzyme-like domain-containing protein</fullName>
    </recommendedName>
</protein>
<evidence type="ECO:0000259" key="3">
    <source>
        <dbReference type="Pfam" id="PF03781"/>
    </source>
</evidence>
<dbReference type="Gene3D" id="3.90.1580.10">
    <property type="entry name" value="paralog of FGE (formylglycine-generating enzyme)"/>
    <property type="match status" value="1"/>
</dbReference>
<dbReference type="Pfam" id="PF03781">
    <property type="entry name" value="FGE-sulfatase"/>
    <property type="match status" value="1"/>
</dbReference>
<dbReference type="Proteomes" id="UP000011704">
    <property type="component" value="Unassembled WGS sequence"/>
</dbReference>
<evidence type="ECO:0000313" key="4">
    <source>
        <dbReference type="EMBL" id="CCQ89982.1"/>
    </source>
</evidence>
<dbReference type="RefSeq" id="WP_005006975.1">
    <property type="nucleotide sequence ID" value="NZ_HG422173.1"/>
</dbReference>
<dbReference type="HOGENOM" id="CLU_012431_0_1_0"/>
<evidence type="ECO:0000313" key="5">
    <source>
        <dbReference type="Proteomes" id="UP000011704"/>
    </source>
</evidence>
<feature type="signal peptide" evidence="2">
    <location>
        <begin position="1"/>
        <end position="20"/>
    </location>
</feature>
<dbReference type="STRING" id="1266370.NITGR_20017"/>
<dbReference type="GO" id="GO:0120147">
    <property type="term" value="F:formylglycine-generating oxidase activity"/>
    <property type="evidence" value="ECO:0007669"/>
    <property type="project" value="TreeGrafter"/>
</dbReference>
<dbReference type="OrthoDB" id="9812426at2"/>
<name>M1Z9W1_NITG3</name>
<dbReference type="AlphaFoldDB" id="M1Z9W1"/>
<feature type="region of interest" description="Disordered" evidence="1">
    <location>
        <begin position="25"/>
        <end position="86"/>
    </location>
</feature>